<evidence type="ECO:0000256" key="6">
    <source>
        <dbReference type="ARBA" id="ARBA00022989"/>
    </source>
</evidence>
<dbReference type="PANTHER" id="PTHR47168:SF1">
    <property type="entry name" value="OS02G0798600 PROTEIN"/>
    <property type="match status" value="1"/>
</dbReference>
<evidence type="ECO:0000259" key="12">
    <source>
        <dbReference type="PROSITE" id="PS50089"/>
    </source>
</evidence>
<evidence type="ECO:0000313" key="13">
    <source>
        <dbReference type="EMBL" id="KAG0328324.1"/>
    </source>
</evidence>
<sequence length="988" mass="109767">MPFTDVCSTVSCWALIFSVIFPPTHVLALETAASPHPDPSPSAPASHSHRHSLRQNDRTAAAYSLTVYFDSALERISIPATCQPSTSPSPLTFLSATSSANCLLLNRAVTQISPHHSSSKHGRKIQGCKRPVAQRQHQQQQQQQRQQQQKSQEQEHGLHHSNQKPLAMERQQQQQHQRQRQRHTISIAPRSHQDGDRTPSSPVEEEFRSLSRISDKNIKRVVIGSHPGTGNHSYDKSFGRLSRASIHRLTSERRSHWQSFRDMIWDTVDASESICAASSDADVAEGEFDDEGKNGNTSVLWQGYVRPVGQIDFPKEHASLEGPIWHFPRVMSLPQPVELAWLALISCSPQSLDQLLSATKFGASAVIFYASQLQDQHQCRSLLVNNTPSSIPVFVLDTDLTTLQLALFLENVHNGSMVARVAIAATKGDLSPFSDAPCPHKDAKIREDQPIVTVATGVATDDDVHRRQDTHCDTLEFLAEMVRSGATLAKNTLHRWRLCGSTKMRRTSPMRTEMERTATAEAVAIELDTSTAAVKEKGMVSTHFLPLQTLSRVDPQITTQSGHGLDKREDAINQPVAATTALQRPAGAIARKRIPSLERVYIRHHHHSGRQTPAQRLVQRIYSFSVSKFVQDTAVLVRADSMAGKLAMVLMSTVCGVGVGMFGALLFVVALKVRLFQTRRRGHQHHGHHVTEHPMHGHQPMQGTTYKRVIPQVVLESFGIQTVLHTSTTAMVTTVVVKPDLAALTRVKLRYADDEIEMEEGLEDVVARENARRQRNRSRANALFPRATGLDAPDADMHVAVRETDWDGITEREEMEQIGESTTLLPSQGVSETTAMDMERITAAIMNVTRRGSYRRIPQSRTMRQDGQETNDELLAPLSRTTSVSLSLSTTLSAGSANGKHGRCATGEDHGDGDKDDEDIEEKEEKLPFANANAQTMCSICLVEYEVGDQLRTLPCYHQYHMVCIDPWLLTIASLCPICKRDLWPAPC</sequence>
<dbReference type="InterPro" id="IPR051653">
    <property type="entry name" value="E3_ligase_sorting_rcpt"/>
</dbReference>
<evidence type="ECO:0000256" key="7">
    <source>
        <dbReference type="ARBA" id="ARBA00023136"/>
    </source>
</evidence>
<proteinExistence type="predicted"/>
<comment type="subcellular location">
    <subcellularLocation>
        <location evidence="1">Membrane</location>
        <topology evidence="1">Single-pass membrane protein</topology>
    </subcellularLocation>
</comment>
<keyword evidence="4 8" id="KW-0863">Zinc-finger</keyword>
<gene>
    <name evidence="13" type="ORF">BGZ99_005677</name>
</gene>
<evidence type="ECO:0000256" key="8">
    <source>
        <dbReference type="PROSITE-ProRule" id="PRU00175"/>
    </source>
</evidence>
<dbReference type="InterPro" id="IPR001841">
    <property type="entry name" value="Znf_RING"/>
</dbReference>
<dbReference type="InterPro" id="IPR013083">
    <property type="entry name" value="Znf_RING/FYVE/PHD"/>
</dbReference>
<accession>A0A9P6UZP4</accession>
<feature type="compositionally biased region" description="Basic residues" evidence="9">
    <location>
        <begin position="117"/>
        <end position="127"/>
    </location>
</feature>
<keyword evidence="11" id="KW-0732">Signal</keyword>
<evidence type="ECO:0000313" key="14">
    <source>
        <dbReference type="Proteomes" id="UP000738325"/>
    </source>
</evidence>
<dbReference type="AlphaFoldDB" id="A0A9P6UZP4"/>
<feature type="chain" id="PRO_5040412894" description="RING-type domain-containing protein" evidence="11">
    <location>
        <begin position="29"/>
        <end position="988"/>
    </location>
</feature>
<evidence type="ECO:0000256" key="4">
    <source>
        <dbReference type="ARBA" id="ARBA00022771"/>
    </source>
</evidence>
<feature type="domain" description="RING-type" evidence="12">
    <location>
        <begin position="938"/>
        <end position="980"/>
    </location>
</feature>
<organism evidence="13 14">
    <name type="scientific">Dissophora globulifera</name>
    <dbReference type="NCBI Taxonomy" id="979702"/>
    <lineage>
        <taxon>Eukaryota</taxon>
        <taxon>Fungi</taxon>
        <taxon>Fungi incertae sedis</taxon>
        <taxon>Mucoromycota</taxon>
        <taxon>Mortierellomycotina</taxon>
        <taxon>Mortierellomycetes</taxon>
        <taxon>Mortierellales</taxon>
        <taxon>Mortierellaceae</taxon>
        <taxon>Dissophora</taxon>
    </lineage>
</organism>
<evidence type="ECO:0000256" key="3">
    <source>
        <dbReference type="ARBA" id="ARBA00022723"/>
    </source>
</evidence>
<dbReference type="SUPFAM" id="SSF57850">
    <property type="entry name" value="RING/U-box"/>
    <property type="match status" value="1"/>
</dbReference>
<name>A0A9P6UZP4_9FUNG</name>
<keyword evidence="14" id="KW-1185">Reference proteome</keyword>
<dbReference type="EMBL" id="JAAAIP010000037">
    <property type="protein sequence ID" value="KAG0328324.1"/>
    <property type="molecule type" value="Genomic_DNA"/>
</dbReference>
<dbReference type="GO" id="GO:0008270">
    <property type="term" value="F:zinc ion binding"/>
    <property type="evidence" value="ECO:0007669"/>
    <property type="project" value="UniProtKB-KW"/>
</dbReference>
<dbReference type="SMART" id="SM00184">
    <property type="entry name" value="RING"/>
    <property type="match status" value="1"/>
</dbReference>
<keyword evidence="5" id="KW-0862">Zinc</keyword>
<dbReference type="PROSITE" id="PS50089">
    <property type="entry name" value="ZF_RING_2"/>
    <property type="match status" value="1"/>
</dbReference>
<evidence type="ECO:0000256" key="2">
    <source>
        <dbReference type="ARBA" id="ARBA00022692"/>
    </source>
</evidence>
<comment type="caution">
    <text evidence="13">The sequence shown here is derived from an EMBL/GenBank/DDBJ whole genome shotgun (WGS) entry which is preliminary data.</text>
</comment>
<feature type="transmembrane region" description="Helical" evidence="10">
    <location>
        <begin position="646"/>
        <end position="671"/>
    </location>
</feature>
<dbReference type="GO" id="GO:0016020">
    <property type="term" value="C:membrane"/>
    <property type="evidence" value="ECO:0007669"/>
    <property type="project" value="UniProtKB-SubCell"/>
</dbReference>
<dbReference type="Pfam" id="PF13639">
    <property type="entry name" value="zf-RING_2"/>
    <property type="match status" value="1"/>
</dbReference>
<evidence type="ECO:0000256" key="11">
    <source>
        <dbReference type="SAM" id="SignalP"/>
    </source>
</evidence>
<evidence type="ECO:0000256" key="9">
    <source>
        <dbReference type="SAM" id="MobiDB-lite"/>
    </source>
</evidence>
<keyword evidence="3" id="KW-0479">Metal-binding</keyword>
<feature type="signal peptide" evidence="11">
    <location>
        <begin position="1"/>
        <end position="28"/>
    </location>
</feature>
<feature type="region of interest" description="Disordered" evidence="9">
    <location>
        <begin position="112"/>
        <end position="211"/>
    </location>
</feature>
<feature type="region of interest" description="Disordered" evidence="9">
    <location>
        <begin position="32"/>
        <end position="54"/>
    </location>
</feature>
<keyword evidence="2 10" id="KW-0812">Transmembrane</keyword>
<keyword evidence="7 10" id="KW-0472">Membrane</keyword>
<evidence type="ECO:0000256" key="5">
    <source>
        <dbReference type="ARBA" id="ARBA00022833"/>
    </source>
</evidence>
<evidence type="ECO:0000256" key="10">
    <source>
        <dbReference type="SAM" id="Phobius"/>
    </source>
</evidence>
<dbReference type="PANTHER" id="PTHR47168">
    <property type="entry name" value="RING ZINC FINGER DOMAIN SUPERFAMILY PROTEIN-RELATED"/>
    <property type="match status" value="1"/>
</dbReference>
<keyword evidence="6 10" id="KW-1133">Transmembrane helix</keyword>
<dbReference type="Proteomes" id="UP000738325">
    <property type="component" value="Unassembled WGS sequence"/>
</dbReference>
<reference evidence="13" key="1">
    <citation type="journal article" date="2020" name="Fungal Divers.">
        <title>Resolving the Mortierellaceae phylogeny through synthesis of multi-gene phylogenetics and phylogenomics.</title>
        <authorList>
            <person name="Vandepol N."/>
            <person name="Liber J."/>
            <person name="Desiro A."/>
            <person name="Na H."/>
            <person name="Kennedy M."/>
            <person name="Barry K."/>
            <person name="Grigoriev I.V."/>
            <person name="Miller A.N."/>
            <person name="O'Donnell K."/>
            <person name="Stajich J.E."/>
            <person name="Bonito G."/>
        </authorList>
    </citation>
    <scope>NUCLEOTIDE SEQUENCE</scope>
    <source>
        <strain evidence="13">REB-010B</strain>
    </source>
</reference>
<protein>
    <recommendedName>
        <fullName evidence="12">RING-type domain-containing protein</fullName>
    </recommendedName>
</protein>
<dbReference type="Gene3D" id="3.30.40.10">
    <property type="entry name" value="Zinc/RING finger domain, C3HC4 (zinc finger)"/>
    <property type="match status" value="1"/>
</dbReference>
<evidence type="ECO:0000256" key="1">
    <source>
        <dbReference type="ARBA" id="ARBA00004167"/>
    </source>
</evidence>
<feature type="region of interest" description="Disordered" evidence="9">
    <location>
        <begin position="859"/>
        <end position="878"/>
    </location>
</feature>
<feature type="region of interest" description="Disordered" evidence="9">
    <location>
        <begin position="892"/>
        <end position="922"/>
    </location>
</feature>
<feature type="compositionally biased region" description="Low complexity" evidence="9">
    <location>
        <begin position="134"/>
        <end position="151"/>
    </location>
</feature>
<dbReference type="OrthoDB" id="8062037at2759"/>